<dbReference type="Proteomes" id="UP000005233">
    <property type="component" value="Chromosome"/>
</dbReference>
<feature type="transmembrane region" description="Helical" evidence="1">
    <location>
        <begin position="36"/>
        <end position="60"/>
    </location>
</feature>
<keyword evidence="3" id="KW-1185">Reference proteome</keyword>
<gene>
    <name evidence="2" type="ordered locus">Mtc_1991</name>
</gene>
<protein>
    <submittedName>
        <fullName evidence="2">Uncharacterized protein</fullName>
    </submittedName>
</protein>
<dbReference type="RefSeq" id="WP_014406562.1">
    <property type="nucleotide sequence ID" value="NC_017034.1"/>
</dbReference>
<dbReference type="KEGG" id="mez:Mtc_1991"/>
<keyword evidence="1" id="KW-0812">Transmembrane</keyword>
<name>H8I684_METCZ</name>
<evidence type="ECO:0000313" key="2">
    <source>
        <dbReference type="EMBL" id="AFD00731.1"/>
    </source>
</evidence>
<dbReference type="STRING" id="1041930.Mtc_1991"/>
<keyword evidence="1" id="KW-0472">Membrane</keyword>
<dbReference type="AlphaFoldDB" id="H8I684"/>
<accession>H8I684</accession>
<proteinExistence type="predicted"/>
<keyword evidence="1" id="KW-1133">Transmembrane helix</keyword>
<evidence type="ECO:0000313" key="3">
    <source>
        <dbReference type="Proteomes" id="UP000005233"/>
    </source>
</evidence>
<feature type="transmembrane region" description="Helical" evidence="1">
    <location>
        <begin position="106"/>
        <end position="129"/>
    </location>
</feature>
<feature type="transmembrane region" description="Helical" evidence="1">
    <location>
        <begin position="149"/>
        <end position="177"/>
    </location>
</feature>
<sequence>MNLMKTAKIIIIASPIVAAVSFLALANQLVVKDAMVNSIGMFITLLSLLMFIISLVVIAIKKAQESKIRKSTSKQEAKEIVQTIKTQTRIAKDATNAPRWYRLSKLIIGLIIIFGLYIAVPLWVGFVFLNRPGTGVENGPAIMNVFFGYFATFMQYLLPLPIGLFVWIATLIGLFFIIFHKKYWKIPDAMAIIILLALMMLFVLISSGQ</sequence>
<organism evidence="2 3">
    <name type="scientific">Methanocella conradii (strain DSM 24694 / JCM 17849 / CGMCC 1.5162 / HZ254)</name>
    <dbReference type="NCBI Taxonomy" id="1041930"/>
    <lineage>
        <taxon>Archaea</taxon>
        <taxon>Methanobacteriati</taxon>
        <taxon>Methanobacteriota</taxon>
        <taxon>Stenosarchaea group</taxon>
        <taxon>Methanomicrobia</taxon>
        <taxon>Methanocellales</taxon>
        <taxon>Methanocellaceae</taxon>
        <taxon>Methanocella</taxon>
    </lineage>
</organism>
<dbReference type="HOGENOM" id="CLU_1313127_0_0_2"/>
<reference evidence="2 3" key="1">
    <citation type="journal article" date="2012" name="J. Bacteriol.">
        <title>Complete genome sequence of a thermophilic methanogen, Methanocella conradii HZ254, isolated from Chinese rice field soil.</title>
        <authorList>
            <person name="Lu Z."/>
            <person name="Lu Y."/>
        </authorList>
    </citation>
    <scope>NUCLEOTIDE SEQUENCE [LARGE SCALE GENOMIC DNA]</scope>
    <source>
        <strain evidence="3">DSM 24694 / JCM 17849 / CGMCC 1.5162 / HZ254</strain>
    </source>
</reference>
<dbReference type="EMBL" id="CP003243">
    <property type="protein sequence ID" value="AFD00731.1"/>
    <property type="molecule type" value="Genomic_DNA"/>
</dbReference>
<dbReference type="GeneID" id="11972145"/>
<evidence type="ECO:0000256" key="1">
    <source>
        <dbReference type="SAM" id="Phobius"/>
    </source>
</evidence>
<feature type="transmembrane region" description="Helical" evidence="1">
    <location>
        <begin position="189"/>
        <end position="208"/>
    </location>
</feature>